<dbReference type="PANTHER" id="PTHR30569:SF0">
    <property type="entry name" value="CYTOSINE PERMEASE"/>
    <property type="match status" value="1"/>
</dbReference>
<reference evidence="2" key="1">
    <citation type="journal article" date="2014" name="Int. J. Syst. Evol. Microbiol.">
        <title>Complete genome sequence of Corynebacterium casei LMG S-19264T (=DSM 44701T), isolated from a smear-ripened cheese.</title>
        <authorList>
            <consortium name="US DOE Joint Genome Institute (JGI-PGF)"/>
            <person name="Walter F."/>
            <person name="Albersmeier A."/>
            <person name="Kalinowski J."/>
            <person name="Ruckert C."/>
        </authorList>
    </citation>
    <scope>NUCLEOTIDE SEQUENCE</scope>
    <source>
        <strain evidence="2">CGMCC 1.15388</strain>
    </source>
</reference>
<gene>
    <name evidence="2" type="ORF">GCM10011401_17550</name>
</gene>
<evidence type="ECO:0000313" key="2">
    <source>
        <dbReference type="EMBL" id="GGE70890.1"/>
    </source>
</evidence>
<dbReference type="InterPro" id="IPR030191">
    <property type="entry name" value="CodB"/>
</dbReference>
<evidence type="ECO:0000256" key="1">
    <source>
        <dbReference type="SAM" id="Phobius"/>
    </source>
</evidence>
<protein>
    <recommendedName>
        <fullName evidence="4">Purine-cytosine permease</fullName>
    </recommendedName>
</protein>
<feature type="transmembrane region" description="Helical" evidence="1">
    <location>
        <begin position="61"/>
        <end position="84"/>
    </location>
</feature>
<feature type="transmembrane region" description="Helical" evidence="1">
    <location>
        <begin position="163"/>
        <end position="184"/>
    </location>
</feature>
<keyword evidence="3" id="KW-1185">Reference proteome</keyword>
<feature type="transmembrane region" description="Helical" evidence="1">
    <location>
        <begin position="27"/>
        <end position="49"/>
    </location>
</feature>
<evidence type="ECO:0000313" key="3">
    <source>
        <dbReference type="Proteomes" id="UP000633136"/>
    </source>
</evidence>
<name>A0A917ASB1_9MICC</name>
<organism evidence="2 3">
    <name type="scientific">Nesterenkonia cremea</name>
    <dbReference type="NCBI Taxonomy" id="1882340"/>
    <lineage>
        <taxon>Bacteria</taxon>
        <taxon>Bacillati</taxon>
        <taxon>Actinomycetota</taxon>
        <taxon>Actinomycetes</taxon>
        <taxon>Micrococcales</taxon>
        <taxon>Micrococcaceae</taxon>
        <taxon>Nesterenkonia</taxon>
    </lineage>
</organism>
<dbReference type="RefSeq" id="WP_229658926.1">
    <property type="nucleotide sequence ID" value="NZ_BMIS01000007.1"/>
</dbReference>
<dbReference type="Proteomes" id="UP000633136">
    <property type="component" value="Unassembled WGS sequence"/>
</dbReference>
<dbReference type="AlphaFoldDB" id="A0A917ASB1"/>
<dbReference type="EMBL" id="BMIS01000007">
    <property type="protein sequence ID" value="GGE70890.1"/>
    <property type="molecule type" value="Genomic_DNA"/>
</dbReference>
<keyword evidence="1" id="KW-0812">Transmembrane</keyword>
<feature type="transmembrane region" description="Helical" evidence="1">
    <location>
        <begin position="204"/>
        <end position="224"/>
    </location>
</feature>
<feature type="transmembrane region" description="Helical" evidence="1">
    <location>
        <begin position="245"/>
        <end position="275"/>
    </location>
</feature>
<feature type="transmembrane region" description="Helical" evidence="1">
    <location>
        <begin position="348"/>
        <end position="373"/>
    </location>
</feature>
<reference evidence="2" key="2">
    <citation type="submission" date="2020-09" db="EMBL/GenBank/DDBJ databases">
        <authorList>
            <person name="Sun Q."/>
            <person name="Zhou Y."/>
        </authorList>
    </citation>
    <scope>NUCLEOTIDE SEQUENCE</scope>
    <source>
        <strain evidence="2">CGMCC 1.15388</strain>
    </source>
</reference>
<keyword evidence="1" id="KW-1133">Transmembrane helix</keyword>
<dbReference type="PANTHER" id="PTHR30569">
    <property type="entry name" value="CYTOSINE TRANSPORTER CODB"/>
    <property type="match status" value="1"/>
</dbReference>
<dbReference type="Gene3D" id="1.10.4160.10">
    <property type="entry name" value="Hydantoin permease"/>
    <property type="match status" value="1"/>
</dbReference>
<proteinExistence type="predicted"/>
<dbReference type="GO" id="GO:0005886">
    <property type="term" value="C:plasma membrane"/>
    <property type="evidence" value="ECO:0007669"/>
    <property type="project" value="TreeGrafter"/>
</dbReference>
<feature type="transmembrane region" description="Helical" evidence="1">
    <location>
        <begin position="445"/>
        <end position="464"/>
    </location>
</feature>
<feature type="transmembrane region" description="Helical" evidence="1">
    <location>
        <begin position="379"/>
        <end position="398"/>
    </location>
</feature>
<keyword evidence="1" id="KW-0472">Membrane</keyword>
<feature type="transmembrane region" description="Helical" evidence="1">
    <location>
        <begin position="131"/>
        <end position="156"/>
    </location>
</feature>
<evidence type="ECO:0008006" key="4">
    <source>
        <dbReference type="Google" id="ProtNLM"/>
    </source>
</evidence>
<comment type="caution">
    <text evidence="2">The sequence shown here is derived from an EMBL/GenBank/DDBJ whole genome shotgun (WGS) entry which is preliminary data.</text>
</comment>
<dbReference type="GO" id="GO:0015209">
    <property type="term" value="F:cytosine transmembrane transporter activity"/>
    <property type="evidence" value="ECO:0007669"/>
    <property type="project" value="InterPro"/>
</dbReference>
<accession>A0A917ASB1</accession>
<feature type="transmembrane region" description="Helical" evidence="1">
    <location>
        <begin position="418"/>
        <end position="439"/>
    </location>
</feature>
<sequence>MSRARRAAEDSLEDYAFRYVPRSFRRWSAPAVGGAALGSMAFLADFSMGATVGLEHGTLNAVAGIALASVIIFAVGLPIAYYAARYNLDVDLVTRGSGFGYHGSVITTVIFGGFTCIFFALEGAIMAQGLYAGIGIPLPLGYLLSTVVVIPIVIYGMRALERLQFWTTPLWLVLAALPLVWVALTEPEVVEAFLSFDGDGTGELEVGAVVASAAVCFALTPQLAEQLDYIRFMPPRTRANRRVWWTSMLLAGPGWVIFSGIKQLLGVLLAVYVLVKLDPGLSDRAAEPVVQFLGIYEQLMPQWLAVTLALVLIVIAQVKINVTNGYSGSLAWLNAYVRATKRYPGRSVFVVFNLSIAFGLMMMDLFALMAFVLSLYANLVMAWLVTIAADIVINKYLLGLSPVRPEFRRGMLHSWNPVGLVSVGAASALSIAAFFGLLGEALQPFAILLAIGTAAVLTPLTAVLTRGRYYLRRQDDGIDLPLYDQDGNPSSERLRCHVTGYTFERPDMLASAERGPLGEVQHISSLALTLAGSEKYLLPPEDGHDDRRE</sequence>
<feature type="transmembrane region" description="Helical" evidence="1">
    <location>
        <begin position="295"/>
        <end position="316"/>
    </location>
</feature>
<feature type="transmembrane region" description="Helical" evidence="1">
    <location>
        <begin position="105"/>
        <end position="125"/>
    </location>
</feature>